<reference evidence="1" key="1">
    <citation type="journal article" date="2021" name="Proc. Natl. Acad. Sci. U.S.A.">
        <title>A Catalog of Tens of Thousands of Viruses from Human Metagenomes Reveals Hidden Associations with Chronic Diseases.</title>
        <authorList>
            <person name="Tisza M.J."/>
            <person name="Buck C.B."/>
        </authorList>
    </citation>
    <scope>NUCLEOTIDE SEQUENCE</scope>
    <source>
        <strain evidence="1">Ctrpg19</strain>
    </source>
</reference>
<evidence type="ECO:0000313" key="1">
    <source>
        <dbReference type="EMBL" id="DAD82695.1"/>
    </source>
</evidence>
<organism evidence="1">
    <name type="scientific">Siphoviridae sp. ctrpg19</name>
    <dbReference type="NCBI Taxonomy" id="2826481"/>
    <lineage>
        <taxon>Viruses</taxon>
        <taxon>Duplodnaviria</taxon>
        <taxon>Heunggongvirae</taxon>
        <taxon>Uroviricota</taxon>
        <taxon>Caudoviricetes</taxon>
    </lineage>
</organism>
<dbReference type="EMBL" id="BK014923">
    <property type="protein sequence ID" value="DAD82695.1"/>
    <property type="molecule type" value="Genomic_DNA"/>
</dbReference>
<protein>
    <submittedName>
        <fullName evidence="1">MqsA</fullName>
    </submittedName>
</protein>
<sequence>MITFPIVCKECKTKVLYTNKELFEEWNFGDKDHPLPRGVVATKSHYLNCPNCGEPIYTDYKSYDSIEEIKKVIKNTSKFMKRADLELEEEQ</sequence>
<proteinExistence type="predicted"/>
<accession>A0A8S5MKW5</accession>
<name>A0A8S5MKW5_9CAUD</name>